<dbReference type="InterPro" id="IPR005338">
    <property type="entry name" value="Anhydro_N_Ac-Mur_kinase"/>
</dbReference>
<sequence length="352" mass="38810">VMSGTSLDGLDLCYTQFTGDVSTDVWSFRIEKAITIPYTDTWKGRLSGSVNLNGADLIQLHVEYGHFVGQTVRDFIKEGNLKPDFVASHGHTVFHQVDKGFTFQLGEGETTSIYLTCPFITNFRSKDLALGGQGAPLVPSGERFLFSQTDICLNLGGIANIGLKNGKGYDICPCNIVFNRLAGLHTAFMDYDEDGKLASRGKIKPDLLDQLNDLDYYKLKCPKSLGIEWISAKVFPLLDAKQYTYEDMMRTLAEHVAQKIAQACVDSKPSTKDDEVSVMITGGGAFNKFLIKILSEKLEEHKISIKETDEETINFKEALVFAFLGLRSLLGRENVCSDVTGSTTDTVSGSIH</sequence>
<dbReference type="RefSeq" id="XP_009058590.1">
    <property type="nucleotide sequence ID" value="XM_009060342.1"/>
</dbReference>
<dbReference type="EMBL" id="KB202367">
    <property type="protein sequence ID" value="ESO90678.1"/>
    <property type="molecule type" value="Genomic_DNA"/>
</dbReference>
<accession>V3ZHD7</accession>
<dbReference type="OrthoDB" id="5427593at2759"/>
<dbReference type="Proteomes" id="UP000030746">
    <property type="component" value="Unassembled WGS sequence"/>
</dbReference>
<evidence type="ECO:0000313" key="1">
    <source>
        <dbReference type="EMBL" id="ESO90678.1"/>
    </source>
</evidence>
<dbReference type="PANTHER" id="PTHR30605">
    <property type="entry name" value="ANHYDRO-N-ACETYLMURAMIC ACID KINASE"/>
    <property type="match status" value="1"/>
</dbReference>
<dbReference type="GO" id="GO:0016773">
    <property type="term" value="F:phosphotransferase activity, alcohol group as acceptor"/>
    <property type="evidence" value="ECO:0007669"/>
    <property type="project" value="InterPro"/>
</dbReference>
<dbReference type="AlphaFoldDB" id="V3ZHD7"/>
<dbReference type="Pfam" id="PF03702">
    <property type="entry name" value="AnmK"/>
    <property type="match status" value="1"/>
</dbReference>
<dbReference type="Gene3D" id="3.30.420.40">
    <property type="match status" value="2"/>
</dbReference>
<protein>
    <recommendedName>
        <fullName evidence="3">Anhydro-N-acetylmuramic acid kinase</fullName>
    </recommendedName>
</protein>
<proteinExistence type="predicted"/>
<keyword evidence="2" id="KW-1185">Reference proteome</keyword>
<dbReference type="GO" id="GO:0005524">
    <property type="term" value="F:ATP binding"/>
    <property type="evidence" value="ECO:0007669"/>
    <property type="project" value="InterPro"/>
</dbReference>
<dbReference type="GO" id="GO:0006040">
    <property type="term" value="P:amino sugar metabolic process"/>
    <property type="evidence" value="ECO:0007669"/>
    <property type="project" value="InterPro"/>
</dbReference>
<feature type="non-terminal residue" evidence="1">
    <location>
        <position position="1"/>
    </location>
</feature>
<gene>
    <name evidence="1" type="ORF">LOTGIDRAFT_73844</name>
</gene>
<dbReference type="HOGENOM" id="CLU_038782_2_0_1"/>
<feature type="non-terminal residue" evidence="1">
    <location>
        <position position="352"/>
    </location>
</feature>
<dbReference type="STRING" id="225164.V3ZHD7"/>
<reference evidence="1 2" key="1">
    <citation type="journal article" date="2013" name="Nature">
        <title>Insights into bilaterian evolution from three spiralian genomes.</title>
        <authorList>
            <person name="Simakov O."/>
            <person name="Marletaz F."/>
            <person name="Cho S.J."/>
            <person name="Edsinger-Gonzales E."/>
            <person name="Havlak P."/>
            <person name="Hellsten U."/>
            <person name="Kuo D.H."/>
            <person name="Larsson T."/>
            <person name="Lv J."/>
            <person name="Arendt D."/>
            <person name="Savage R."/>
            <person name="Osoegawa K."/>
            <person name="de Jong P."/>
            <person name="Grimwood J."/>
            <person name="Chapman J.A."/>
            <person name="Shapiro H."/>
            <person name="Aerts A."/>
            <person name="Otillar R.P."/>
            <person name="Terry A.Y."/>
            <person name="Boore J.L."/>
            <person name="Grigoriev I.V."/>
            <person name="Lindberg D.R."/>
            <person name="Seaver E.C."/>
            <person name="Weisblat D.A."/>
            <person name="Putnam N.H."/>
            <person name="Rokhsar D.S."/>
        </authorList>
    </citation>
    <scope>NUCLEOTIDE SEQUENCE [LARGE SCALE GENOMIC DNA]</scope>
</reference>
<dbReference type="OMA" id="TGPGNMV"/>
<dbReference type="GeneID" id="20252107"/>
<dbReference type="GO" id="GO:0009254">
    <property type="term" value="P:peptidoglycan turnover"/>
    <property type="evidence" value="ECO:0007669"/>
    <property type="project" value="InterPro"/>
</dbReference>
<organism evidence="1 2">
    <name type="scientific">Lottia gigantea</name>
    <name type="common">Giant owl limpet</name>
    <dbReference type="NCBI Taxonomy" id="225164"/>
    <lineage>
        <taxon>Eukaryota</taxon>
        <taxon>Metazoa</taxon>
        <taxon>Spiralia</taxon>
        <taxon>Lophotrochozoa</taxon>
        <taxon>Mollusca</taxon>
        <taxon>Gastropoda</taxon>
        <taxon>Patellogastropoda</taxon>
        <taxon>Lottioidea</taxon>
        <taxon>Lottiidae</taxon>
        <taxon>Lottia</taxon>
    </lineage>
</organism>
<dbReference type="KEGG" id="lgi:LOTGIDRAFT_73844"/>
<dbReference type="CTD" id="20252107"/>
<dbReference type="SUPFAM" id="SSF53067">
    <property type="entry name" value="Actin-like ATPase domain"/>
    <property type="match status" value="1"/>
</dbReference>
<dbReference type="PANTHER" id="PTHR30605:SF0">
    <property type="entry name" value="ANHYDRO-N-ACETYLMURAMIC ACID KINASE"/>
    <property type="match status" value="1"/>
</dbReference>
<name>V3ZHD7_LOTGI</name>
<dbReference type="InterPro" id="IPR043129">
    <property type="entry name" value="ATPase_NBD"/>
</dbReference>
<evidence type="ECO:0000313" key="2">
    <source>
        <dbReference type="Proteomes" id="UP000030746"/>
    </source>
</evidence>
<evidence type="ECO:0008006" key="3">
    <source>
        <dbReference type="Google" id="ProtNLM"/>
    </source>
</evidence>